<protein>
    <recommendedName>
        <fullName evidence="7">Ubiquitin-like protease family profile domain-containing protein</fullName>
    </recommendedName>
</protein>
<evidence type="ECO:0000256" key="2">
    <source>
        <dbReference type="ARBA" id="ARBA00022553"/>
    </source>
</evidence>
<dbReference type="OrthoDB" id="442460at2759"/>
<feature type="region of interest" description="Disordered" evidence="6">
    <location>
        <begin position="26"/>
        <end position="147"/>
    </location>
</feature>
<feature type="region of interest" description="Disordered" evidence="6">
    <location>
        <begin position="1163"/>
        <end position="1185"/>
    </location>
</feature>
<feature type="region of interest" description="Disordered" evidence="6">
    <location>
        <begin position="465"/>
        <end position="567"/>
    </location>
</feature>
<organism evidence="8 9">
    <name type="scientific">Amylocarpus encephaloides</name>
    <dbReference type="NCBI Taxonomy" id="45428"/>
    <lineage>
        <taxon>Eukaryota</taxon>
        <taxon>Fungi</taxon>
        <taxon>Dikarya</taxon>
        <taxon>Ascomycota</taxon>
        <taxon>Pezizomycotina</taxon>
        <taxon>Leotiomycetes</taxon>
        <taxon>Helotiales</taxon>
        <taxon>Helotiales incertae sedis</taxon>
        <taxon>Amylocarpus</taxon>
    </lineage>
</organism>
<keyword evidence="5" id="KW-0378">Hydrolase</keyword>
<comment type="caution">
    <text evidence="8">The sequence shown here is derived from an EMBL/GenBank/DDBJ whole genome shotgun (WGS) entry which is preliminary data.</text>
</comment>
<evidence type="ECO:0000313" key="8">
    <source>
        <dbReference type="EMBL" id="KAG9236696.1"/>
    </source>
</evidence>
<feature type="compositionally biased region" description="Low complexity" evidence="6">
    <location>
        <begin position="1071"/>
        <end position="1085"/>
    </location>
</feature>
<evidence type="ECO:0000313" key="9">
    <source>
        <dbReference type="Proteomes" id="UP000824998"/>
    </source>
</evidence>
<accession>A0A9P7YNF8</accession>
<feature type="compositionally biased region" description="Polar residues" evidence="6">
    <location>
        <begin position="219"/>
        <end position="228"/>
    </location>
</feature>
<dbReference type="AlphaFoldDB" id="A0A9P7YNF8"/>
<dbReference type="PROSITE" id="PS50600">
    <property type="entry name" value="ULP_PROTEASE"/>
    <property type="match status" value="1"/>
</dbReference>
<feature type="region of interest" description="Disordered" evidence="6">
    <location>
        <begin position="766"/>
        <end position="818"/>
    </location>
</feature>
<reference evidence="8" key="1">
    <citation type="journal article" date="2021" name="IMA Fungus">
        <title>Genomic characterization of three marine fungi, including Emericellopsis atlantica sp. nov. with signatures of a generalist lifestyle and marine biomass degradation.</title>
        <authorList>
            <person name="Hagestad O.C."/>
            <person name="Hou L."/>
            <person name="Andersen J.H."/>
            <person name="Hansen E.H."/>
            <person name="Altermark B."/>
            <person name="Li C."/>
            <person name="Kuhnert E."/>
            <person name="Cox R.J."/>
            <person name="Crous P.W."/>
            <person name="Spatafora J.W."/>
            <person name="Lail K."/>
            <person name="Amirebrahimi M."/>
            <person name="Lipzen A."/>
            <person name="Pangilinan J."/>
            <person name="Andreopoulos W."/>
            <person name="Hayes R.D."/>
            <person name="Ng V."/>
            <person name="Grigoriev I.V."/>
            <person name="Jackson S.A."/>
            <person name="Sutton T.D.S."/>
            <person name="Dobson A.D.W."/>
            <person name="Rama T."/>
        </authorList>
    </citation>
    <scope>NUCLEOTIDE SEQUENCE</scope>
    <source>
        <strain evidence="8">TRa018bII</strain>
    </source>
</reference>
<keyword evidence="4" id="KW-0833">Ubl conjugation pathway</keyword>
<evidence type="ECO:0000259" key="7">
    <source>
        <dbReference type="PROSITE" id="PS50600"/>
    </source>
</evidence>
<feature type="compositionally biased region" description="Polar residues" evidence="6">
    <location>
        <begin position="127"/>
        <end position="147"/>
    </location>
</feature>
<dbReference type="InterPro" id="IPR003653">
    <property type="entry name" value="Peptidase_C48_C"/>
</dbReference>
<feature type="compositionally biased region" description="Polar residues" evidence="6">
    <location>
        <begin position="49"/>
        <end position="63"/>
    </location>
</feature>
<feature type="region of interest" description="Disordered" evidence="6">
    <location>
        <begin position="1054"/>
        <end position="1109"/>
    </location>
</feature>
<feature type="region of interest" description="Disordered" evidence="6">
    <location>
        <begin position="977"/>
        <end position="1014"/>
    </location>
</feature>
<evidence type="ECO:0000256" key="4">
    <source>
        <dbReference type="ARBA" id="ARBA00022786"/>
    </source>
</evidence>
<feature type="region of interest" description="Disordered" evidence="6">
    <location>
        <begin position="198"/>
        <end position="228"/>
    </location>
</feature>
<dbReference type="PANTHER" id="PTHR46896:SF3">
    <property type="entry name" value="FI06413P-RELATED"/>
    <property type="match status" value="1"/>
</dbReference>
<dbReference type="Proteomes" id="UP000824998">
    <property type="component" value="Unassembled WGS sequence"/>
</dbReference>
<dbReference type="EMBL" id="MU251401">
    <property type="protein sequence ID" value="KAG9236696.1"/>
    <property type="molecule type" value="Genomic_DNA"/>
</dbReference>
<comment type="similarity">
    <text evidence="1">Belongs to the peptidase C48 family.</text>
</comment>
<evidence type="ECO:0000256" key="6">
    <source>
        <dbReference type="SAM" id="MobiDB-lite"/>
    </source>
</evidence>
<feature type="compositionally biased region" description="Basic and acidic residues" evidence="6">
    <location>
        <begin position="770"/>
        <end position="789"/>
    </location>
</feature>
<feature type="compositionally biased region" description="Basic residues" evidence="6">
    <location>
        <begin position="33"/>
        <end position="43"/>
    </location>
</feature>
<dbReference type="GO" id="GO:0016926">
    <property type="term" value="P:protein desumoylation"/>
    <property type="evidence" value="ECO:0007669"/>
    <property type="project" value="TreeGrafter"/>
</dbReference>
<dbReference type="SUPFAM" id="SSF54001">
    <property type="entry name" value="Cysteine proteinases"/>
    <property type="match status" value="1"/>
</dbReference>
<dbReference type="InterPro" id="IPR051947">
    <property type="entry name" value="Sentrin-specific_protease"/>
</dbReference>
<dbReference type="InterPro" id="IPR038765">
    <property type="entry name" value="Papain-like_cys_pep_sf"/>
</dbReference>
<dbReference type="Pfam" id="PF02902">
    <property type="entry name" value="Peptidase_C48"/>
    <property type="match status" value="2"/>
</dbReference>
<keyword evidence="2" id="KW-0597">Phosphoprotein</keyword>
<feature type="compositionally biased region" description="Basic and acidic residues" evidence="6">
    <location>
        <begin position="481"/>
        <end position="503"/>
    </location>
</feature>
<feature type="compositionally biased region" description="Polar residues" evidence="6">
    <location>
        <begin position="808"/>
        <end position="818"/>
    </location>
</feature>
<feature type="compositionally biased region" description="Basic and acidic residues" evidence="6">
    <location>
        <begin position="114"/>
        <end position="126"/>
    </location>
</feature>
<feature type="compositionally biased region" description="Polar residues" evidence="6">
    <location>
        <begin position="998"/>
        <end position="1010"/>
    </location>
</feature>
<feature type="region of interest" description="Disordered" evidence="6">
    <location>
        <begin position="287"/>
        <end position="311"/>
    </location>
</feature>
<dbReference type="GO" id="GO:0006508">
    <property type="term" value="P:proteolysis"/>
    <property type="evidence" value="ECO:0007669"/>
    <property type="project" value="UniProtKB-KW"/>
</dbReference>
<dbReference type="Gene3D" id="3.40.395.10">
    <property type="entry name" value="Adenoviral Proteinase, Chain A"/>
    <property type="match status" value="1"/>
</dbReference>
<evidence type="ECO:0000256" key="5">
    <source>
        <dbReference type="ARBA" id="ARBA00022801"/>
    </source>
</evidence>
<dbReference type="GO" id="GO:0070139">
    <property type="term" value="F:SUMO-specific endopeptidase activity"/>
    <property type="evidence" value="ECO:0007669"/>
    <property type="project" value="TreeGrafter"/>
</dbReference>
<evidence type="ECO:0000256" key="1">
    <source>
        <dbReference type="ARBA" id="ARBA00005234"/>
    </source>
</evidence>
<dbReference type="PANTHER" id="PTHR46896">
    <property type="entry name" value="SENTRIN-SPECIFIC PROTEASE"/>
    <property type="match status" value="1"/>
</dbReference>
<sequence>MRNRYNDGKPGAVFPEFCAKLVAPISPASKTAAKNKKSMRKGLKGGVKPTNTLKRNHLNQNANARKDRHTSGGKPFDLKSESARSQAHPPKKQCVDGVRSGGASSTAPIDLESESSHFSRCRDDSTSRSLYESRQGSPSKNKQSPSKIVSEFCNVESTVMIGQKPKATVNNRYIQPRPGANKRTAEVLEREDTEDPIDDSVIITGPRPATCRDFPPPQSIINGRNSSSTNKATIPKLHLFQVTSGTQPTAKSPLTATKPDWDAAEEYTKHMQQQKVREDKRMAKDLFPKQKSNTKKPAAAQDSEALGEITDGEELRKEADMIHTKIRKSRQFLPKPPRVTRFAVKQFFGVPGGSLTSNGGETWQLLHDTEHFTLKILDAGRQQLLVVSTKLFKTLHYSNESAKLVIGGPITPEFKQGLKVYMELATSEDCRELRSELKKGDQTIGESHRDVEYLDKMFTVNSKKKFKPKQKAKSVDQNIPEDIKLAETNVRRRQQESWVEKQNSKPSSNAFPQTHTSKGSGPQKAQGLAKKMGGNYGVEESLPRPTEPQTTEPQSFYHPKTKASLDDAPAHATRTSSRFAEKDIVPQATRQVRSPSPLRWTDLNPYWTRDWKNESISYPQDRKAERRATVDKGDIRRLDDGEFLNDSLISFYLRYLENSLQQRNPDLAERVYFQNSHFYESLKGKGGSINYAKVQRWTRKVDLFSKDYIVVPVNENYHWYVAIICNAPLLLGNVPGGVNSGDVTIEEVKVLTQDDLKLSSLASGITSKGVEGDSESRRSSREGSDKACNEDSSSWPFGNPENERVGSPHNNINTSNAGQKAGYSAEYLASSPVVDKPLAEQAVAGGSKKSTFPRKGESLKDRARIIILDSLSGTHPNTIANLKSYLVEEMKDKKKMDISTLGIKAMNARNLPTQNNHYDCGPYLLRYVEKFLEKPDEFMSEVFHNQNDLSIEWRNATEMRNHIRDLLFKLQEDLSPPQKLKKKEKHGGEAAVKGTSEPLASSAQHASSHGTGLLKAEETKGAIVESNTANGVPLFKEPVSSSARTCGEKIEQNLSPIEIYETPVGEGKTAPSTRTTSGSTPGSSSKLPNYRNRNRSPTPYPRHQQSSPDILTTAQASELTRHDQEATPEPTSEAILIEPILNGSAATQAADGNDDETLLPTERQRTRQLSSSASITSSEHFILLG</sequence>
<evidence type="ECO:0000256" key="3">
    <source>
        <dbReference type="ARBA" id="ARBA00022670"/>
    </source>
</evidence>
<feature type="compositionally biased region" description="Polar residues" evidence="6">
    <location>
        <begin position="1167"/>
        <end position="1179"/>
    </location>
</feature>
<keyword evidence="3" id="KW-0645">Protease</keyword>
<keyword evidence="9" id="KW-1185">Reference proteome</keyword>
<gene>
    <name evidence="8" type="ORF">BJ875DRAFT_209111</name>
</gene>
<proteinExistence type="inferred from homology"/>
<feature type="compositionally biased region" description="Polar residues" evidence="6">
    <location>
        <begin position="504"/>
        <end position="520"/>
    </location>
</feature>
<feature type="domain" description="Ubiquitin-like protease family profile" evidence="7">
    <location>
        <begin position="628"/>
        <end position="931"/>
    </location>
</feature>
<dbReference type="GO" id="GO:0005634">
    <property type="term" value="C:nucleus"/>
    <property type="evidence" value="ECO:0007669"/>
    <property type="project" value="TreeGrafter"/>
</dbReference>
<dbReference type="GO" id="GO:0005737">
    <property type="term" value="C:cytoplasm"/>
    <property type="evidence" value="ECO:0007669"/>
    <property type="project" value="TreeGrafter"/>
</dbReference>
<name>A0A9P7YNF8_9HELO</name>